<reference evidence="1 2" key="1">
    <citation type="submission" date="2021-06" db="EMBL/GenBank/DDBJ databases">
        <title>Caerostris extrusa draft genome.</title>
        <authorList>
            <person name="Kono N."/>
            <person name="Arakawa K."/>
        </authorList>
    </citation>
    <scope>NUCLEOTIDE SEQUENCE [LARGE SCALE GENOMIC DNA]</scope>
</reference>
<name>A0AAV4Q7N2_CAEEX</name>
<dbReference type="AlphaFoldDB" id="A0AAV4Q7N2"/>
<evidence type="ECO:0000313" key="1">
    <source>
        <dbReference type="EMBL" id="GIY05065.1"/>
    </source>
</evidence>
<dbReference type="EMBL" id="BPLR01005797">
    <property type="protein sequence ID" value="GIY05065.1"/>
    <property type="molecule type" value="Genomic_DNA"/>
</dbReference>
<dbReference type="Proteomes" id="UP001054945">
    <property type="component" value="Unassembled WGS sequence"/>
</dbReference>
<proteinExistence type="predicted"/>
<organism evidence="1 2">
    <name type="scientific">Caerostris extrusa</name>
    <name type="common">Bark spider</name>
    <name type="synonym">Caerostris bankana</name>
    <dbReference type="NCBI Taxonomy" id="172846"/>
    <lineage>
        <taxon>Eukaryota</taxon>
        <taxon>Metazoa</taxon>
        <taxon>Ecdysozoa</taxon>
        <taxon>Arthropoda</taxon>
        <taxon>Chelicerata</taxon>
        <taxon>Arachnida</taxon>
        <taxon>Araneae</taxon>
        <taxon>Araneomorphae</taxon>
        <taxon>Entelegynae</taxon>
        <taxon>Araneoidea</taxon>
        <taxon>Araneidae</taxon>
        <taxon>Caerostris</taxon>
    </lineage>
</organism>
<sequence>MTKNVGVLRLGVGEKRGVVVWNTNNSRFLEEVNELPDGPLLMRKKLMWILEWFEIEKASSRDVSDNWRKLNAILDLMGF</sequence>
<comment type="caution">
    <text evidence="1">The sequence shown here is derived from an EMBL/GenBank/DDBJ whole genome shotgun (WGS) entry which is preliminary data.</text>
</comment>
<evidence type="ECO:0000313" key="2">
    <source>
        <dbReference type="Proteomes" id="UP001054945"/>
    </source>
</evidence>
<keyword evidence="2" id="KW-1185">Reference proteome</keyword>
<gene>
    <name evidence="1" type="ORF">CEXT_328091</name>
</gene>
<accession>A0AAV4Q7N2</accession>
<protein>
    <submittedName>
        <fullName evidence="1">Uncharacterized protein</fullName>
    </submittedName>
</protein>